<evidence type="ECO:0000313" key="1">
    <source>
        <dbReference type="EMBL" id="MBB6488678.1"/>
    </source>
</evidence>
<sequence length="127" mass="14041">MAAGWIELITGTLEQKKQYQQSKARISALPANYRAAAEALERYLMYVGGIAKGEVAARMYHDLADLFEQSVANGTPVRDIVGADPVEFAETFIANYSDGQWVKKERDRLTMAIDHAAAGTTFHTDDE</sequence>
<proteinExistence type="predicted"/>
<dbReference type="Pfam" id="PF06304">
    <property type="entry name" value="DUF1048"/>
    <property type="match status" value="1"/>
</dbReference>
<gene>
    <name evidence="1" type="ORF">GGD46_005998</name>
</gene>
<dbReference type="AlphaFoldDB" id="A0A7X0MH28"/>
<dbReference type="Gene3D" id="1.10.1900.10">
    <property type="entry name" value="c-terminal domain of poly(a) binding protein"/>
    <property type="match status" value="1"/>
</dbReference>
<evidence type="ECO:0000313" key="2">
    <source>
        <dbReference type="Proteomes" id="UP000565576"/>
    </source>
</evidence>
<dbReference type="RefSeq" id="WP_184710299.1">
    <property type="nucleotide sequence ID" value="NZ_JACHBG010000025.1"/>
</dbReference>
<dbReference type="GO" id="GO:0003677">
    <property type="term" value="F:DNA binding"/>
    <property type="evidence" value="ECO:0007669"/>
    <property type="project" value="UniProtKB-KW"/>
</dbReference>
<reference evidence="1 2" key="1">
    <citation type="submission" date="2020-08" db="EMBL/GenBank/DDBJ databases">
        <title>Genomic Encyclopedia of Type Strains, Phase IV (KMG-V): Genome sequencing to study the core and pangenomes of soil and plant-associated prokaryotes.</title>
        <authorList>
            <person name="Whitman W."/>
        </authorList>
    </citation>
    <scope>NUCLEOTIDE SEQUENCE [LARGE SCALE GENOMIC DNA]</scope>
    <source>
        <strain evidence="1 2">SEMIA 4060</strain>
    </source>
</reference>
<keyword evidence="1" id="KW-0238">DNA-binding</keyword>
<dbReference type="EMBL" id="JACHBG010000025">
    <property type="protein sequence ID" value="MBB6488678.1"/>
    <property type="molecule type" value="Genomic_DNA"/>
</dbReference>
<dbReference type="SUPFAM" id="SSF158560">
    <property type="entry name" value="BH3980-like"/>
    <property type="match status" value="1"/>
</dbReference>
<protein>
    <submittedName>
        <fullName evidence="1">DNA-binding ferritin-like protein (Dps family)</fullName>
    </submittedName>
</protein>
<name>A0A7X0MH28_9HYPH</name>
<accession>A0A7X0MH28</accession>
<dbReference type="Proteomes" id="UP000565576">
    <property type="component" value="Unassembled WGS sequence"/>
</dbReference>
<dbReference type="InterPro" id="IPR008316">
    <property type="entry name" value="UCP029876"/>
</dbReference>
<comment type="caution">
    <text evidence="1">The sequence shown here is derived from an EMBL/GenBank/DDBJ whole genome shotgun (WGS) entry which is preliminary data.</text>
</comment>
<organism evidence="1 2">
    <name type="scientific">Rhizobium lusitanum</name>
    <dbReference type="NCBI Taxonomy" id="293958"/>
    <lineage>
        <taxon>Bacteria</taxon>
        <taxon>Pseudomonadati</taxon>
        <taxon>Pseudomonadota</taxon>
        <taxon>Alphaproteobacteria</taxon>
        <taxon>Hyphomicrobiales</taxon>
        <taxon>Rhizobiaceae</taxon>
        <taxon>Rhizobium/Agrobacterium group</taxon>
        <taxon>Rhizobium</taxon>
    </lineage>
</organism>